<dbReference type="GO" id="GO:0004177">
    <property type="term" value="F:aminopeptidase activity"/>
    <property type="evidence" value="ECO:0007669"/>
    <property type="project" value="TreeGrafter"/>
</dbReference>
<dbReference type="Pfam" id="PF03576">
    <property type="entry name" value="Peptidase_S58"/>
    <property type="match status" value="1"/>
</dbReference>
<gene>
    <name evidence="2" type="ORF">UY82_C0009G0006</name>
</gene>
<comment type="caution">
    <text evidence="2">The sequence shown here is derived from an EMBL/GenBank/DDBJ whole genome shotgun (WGS) entry which is preliminary data.</text>
</comment>
<organism evidence="2 3">
    <name type="scientific">Candidatus Uhrbacteria bacterium GW2011_GWC2_53_7</name>
    <dbReference type="NCBI Taxonomy" id="1618986"/>
    <lineage>
        <taxon>Bacteria</taxon>
        <taxon>Candidatus Uhriibacteriota</taxon>
    </lineage>
</organism>
<evidence type="ECO:0000256" key="1">
    <source>
        <dbReference type="ARBA" id="ARBA00007068"/>
    </source>
</evidence>
<dbReference type="PANTHER" id="PTHR36512:SF3">
    <property type="entry name" value="BLR5678 PROTEIN"/>
    <property type="match status" value="1"/>
</dbReference>
<dbReference type="PANTHER" id="PTHR36512">
    <property type="entry name" value="D-AMINOPEPTIDASE"/>
    <property type="match status" value="1"/>
</dbReference>
<sequence>MNKRFREYGFNPGLLPTGSRNTIADVKGVRVGHLTRIEGNDVRTGLTLVDPGIQNLYAQKIPSAIAIENGAGKVAGISEVEEFGFLRAPVALTNTHAVGAVMQGVIDLVGRQTALPFYGSVNTVVGEVNDAILNNIHKRSIEPEDVSLAFENLSEDIALGCVGGGTGTRAFTWKGGIGSASRVVEVSGRTYTVGILVQTNFGGSLTIMGVPIGRLLGV</sequence>
<dbReference type="Gene3D" id="3.60.70.12">
    <property type="entry name" value="L-amino peptidase D-ALA esterase/amidase"/>
    <property type="match status" value="1"/>
</dbReference>
<feature type="non-terminal residue" evidence="2">
    <location>
        <position position="218"/>
    </location>
</feature>
<dbReference type="InterPro" id="IPR016117">
    <property type="entry name" value="ArgJ-like_dom_sf"/>
</dbReference>
<dbReference type="Proteomes" id="UP000033865">
    <property type="component" value="Unassembled WGS sequence"/>
</dbReference>
<evidence type="ECO:0000313" key="2">
    <source>
        <dbReference type="EMBL" id="KKW36873.1"/>
    </source>
</evidence>
<evidence type="ECO:0000313" key="3">
    <source>
        <dbReference type="Proteomes" id="UP000033865"/>
    </source>
</evidence>
<dbReference type="EMBL" id="LCRN01000009">
    <property type="protein sequence ID" value="KKW36873.1"/>
    <property type="molecule type" value="Genomic_DNA"/>
</dbReference>
<dbReference type="AlphaFoldDB" id="A0A0G1Y093"/>
<name>A0A0G1Y093_9BACT</name>
<reference evidence="2 3" key="1">
    <citation type="journal article" date="2015" name="Nature">
        <title>rRNA introns, odd ribosomes, and small enigmatic genomes across a large radiation of phyla.</title>
        <authorList>
            <person name="Brown C.T."/>
            <person name="Hug L.A."/>
            <person name="Thomas B.C."/>
            <person name="Sharon I."/>
            <person name="Castelle C.J."/>
            <person name="Singh A."/>
            <person name="Wilkins M.J."/>
            <person name="Williams K.H."/>
            <person name="Banfield J.F."/>
        </authorList>
    </citation>
    <scope>NUCLEOTIDE SEQUENCE [LARGE SCALE GENOMIC DNA]</scope>
</reference>
<dbReference type="SUPFAM" id="SSF56266">
    <property type="entry name" value="DmpA/ArgJ-like"/>
    <property type="match status" value="1"/>
</dbReference>
<dbReference type="InterPro" id="IPR005321">
    <property type="entry name" value="Peptidase_S58_DmpA"/>
</dbReference>
<protein>
    <recommendedName>
        <fullName evidence="4">Peptidase S58 DmpA</fullName>
    </recommendedName>
</protein>
<proteinExistence type="inferred from homology"/>
<evidence type="ECO:0008006" key="4">
    <source>
        <dbReference type="Google" id="ProtNLM"/>
    </source>
</evidence>
<accession>A0A0G1Y093</accession>
<comment type="similarity">
    <text evidence="1">Belongs to the peptidase S58 family.</text>
</comment>